<gene>
    <name evidence="1" type="ordered locus">LCGL_0118</name>
</gene>
<dbReference type="HOGENOM" id="CLU_3100140_0_0_9"/>
<evidence type="ECO:0000313" key="2">
    <source>
        <dbReference type="Proteomes" id="UP000008520"/>
    </source>
</evidence>
<dbReference type="EMBL" id="AP009333">
    <property type="protein sequence ID" value="BAK59578.1"/>
    <property type="molecule type" value="Genomic_DNA"/>
</dbReference>
<proteinExistence type="predicted"/>
<dbReference type="Proteomes" id="UP000008520">
    <property type="component" value="Chromosome"/>
</dbReference>
<dbReference type="STRING" id="420890.LCGL_0118"/>
<accession>F9VGU5</accession>
<organism evidence="1 2">
    <name type="scientific">Lactococcus garvieae (strain Lg2)</name>
    <name type="common">Enterococcus seriolicida</name>
    <dbReference type="NCBI Taxonomy" id="420890"/>
    <lineage>
        <taxon>Bacteria</taxon>
        <taxon>Bacillati</taxon>
        <taxon>Bacillota</taxon>
        <taxon>Bacilli</taxon>
        <taxon>Lactobacillales</taxon>
        <taxon>Streptococcaceae</taxon>
        <taxon>Lactococcus</taxon>
    </lineage>
</organism>
<sequence>MYISNTVVYRSPVGFSGEDYQSHLIAFTKVSEMKTEGTYFNSFFNETTPYS</sequence>
<dbReference type="AlphaFoldDB" id="F9VGU5"/>
<dbReference type="KEGG" id="lgv:LCGL_0118"/>
<dbReference type="PATRIC" id="fig|420890.5.peg.117"/>
<reference evidence="1 2" key="1">
    <citation type="journal article" date="2011" name="PLoS ONE">
        <title>Complete genome sequence and comparative analysis of the fish pathogen Lactococcus garvieae.</title>
        <authorList>
            <person name="Morita H."/>
            <person name="Toh H."/>
            <person name="Oshima K."/>
            <person name="Yoshizaki M."/>
            <person name="Kawanishi M."/>
            <person name="Nakaya K."/>
            <person name="Suzuki T."/>
            <person name="Miyauchi E."/>
            <person name="Ishii Y."/>
            <person name="Tanabe S."/>
            <person name="Murakami M."/>
            <person name="Hattori M."/>
        </authorList>
    </citation>
    <scope>NUCLEOTIDE SEQUENCE [LARGE SCALE GENOMIC DNA]</scope>
    <source>
        <strain evidence="1 2">Lg2</strain>
    </source>
</reference>
<protein>
    <submittedName>
        <fullName evidence="1">Uncharacterized protein</fullName>
    </submittedName>
</protein>
<evidence type="ECO:0000313" key="1">
    <source>
        <dbReference type="EMBL" id="BAK59578.1"/>
    </source>
</evidence>
<keyword evidence="2" id="KW-1185">Reference proteome</keyword>
<name>F9VGU5_LACGL</name>